<evidence type="ECO:0000313" key="1">
    <source>
        <dbReference type="EMBL" id="AYF74070.1"/>
    </source>
</evidence>
<dbReference type="EMBL" id="CP032568">
    <property type="protein sequence ID" value="AYF74070.1"/>
    <property type="molecule type" value="Genomic_DNA"/>
</dbReference>
<gene>
    <name evidence="1" type="ORF">D7D52_09560</name>
</gene>
<keyword evidence="2" id="KW-1185">Reference proteome</keyword>
<dbReference type="InterPro" id="IPR034660">
    <property type="entry name" value="DinB/YfiT-like"/>
</dbReference>
<evidence type="ECO:0000313" key="2">
    <source>
        <dbReference type="Proteomes" id="UP000267164"/>
    </source>
</evidence>
<sequence>MTWTAPEVTLTPQVLAGDERAVLDSLLNRGREILLWKCQGLNGVQLSTRSVEPSTMSLLGLIRHMAEVERGWFRKRAAGEQLDNLYCTDTNEDGDFHDTVPEDAEADYARLLDEIAQCDKAIAPLPLDHTVSHPRSGKDLTLRWIYLHMIEEYARHAGHADLLRERIDGATGYQ</sequence>
<name>A0A386Z8V4_9NOCA</name>
<dbReference type="Proteomes" id="UP000267164">
    <property type="component" value="Chromosome"/>
</dbReference>
<dbReference type="OrthoDB" id="4548523at2"/>
<dbReference type="InterPro" id="IPR007061">
    <property type="entry name" value="MST-like"/>
</dbReference>
<dbReference type="RefSeq" id="WP_120735993.1">
    <property type="nucleotide sequence ID" value="NZ_CP032568.1"/>
</dbReference>
<dbReference type="KEGG" id="nyu:D7D52_09560"/>
<dbReference type="Gene3D" id="1.20.120.450">
    <property type="entry name" value="dinb family like domain"/>
    <property type="match status" value="1"/>
</dbReference>
<dbReference type="AlphaFoldDB" id="A0A386Z8V4"/>
<dbReference type="Pfam" id="PF04978">
    <property type="entry name" value="MST"/>
    <property type="match status" value="1"/>
</dbReference>
<proteinExistence type="predicted"/>
<dbReference type="SUPFAM" id="SSF109854">
    <property type="entry name" value="DinB/YfiT-like putative metalloenzymes"/>
    <property type="match status" value="1"/>
</dbReference>
<protein>
    <submittedName>
        <fullName evidence="1">DinB family protein</fullName>
    </submittedName>
</protein>
<organism evidence="1 2">
    <name type="scientific">Nocardia yunnanensis</name>
    <dbReference type="NCBI Taxonomy" id="2382165"/>
    <lineage>
        <taxon>Bacteria</taxon>
        <taxon>Bacillati</taxon>
        <taxon>Actinomycetota</taxon>
        <taxon>Actinomycetes</taxon>
        <taxon>Mycobacteriales</taxon>
        <taxon>Nocardiaceae</taxon>
        <taxon>Nocardia</taxon>
    </lineage>
</organism>
<reference evidence="1 2" key="1">
    <citation type="submission" date="2018-09" db="EMBL/GenBank/DDBJ databases">
        <title>Nocardia yunnanensis sp. nov., an actinomycete isolated from a soil sample.</title>
        <authorList>
            <person name="Zhang J."/>
        </authorList>
    </citation>
    <scope>NUCLEOTIDE SEQUENCE [LARGE SCALE GENOMIC DNA]</scope>
    <source>
        <strain evidence="1 2">CFHS0054</strain>
    </source>
</reference>
<accession>A0A386Z8V4</accession>